<reference evidence="2 3" key="1">
    <citation type="journal article" date="2013" name="BMC Genomics">
        <title>Reconstruction of the lipid metabolism for the microalga Monoraphidium neglectum from its genome sequence reveals characteristics suitable for biofuel production.</title>
        <authorList>
            <person name="Bogen C."/>
            <person name="Al-Dilaimi A."/>
            <person name="Albersmeier A."/>
            <person name="Wichmann J."/>
            <person name="Grundmann M."/>
            <person name="Rupp O."/>
            <person name="Lauersen K.J."/>
            <person name="Blifernez-Klassen O."/>
            <person name="Kalinowski J."/>
            <person name="Goesmann A."/>
            <person name="Mussgnug J.H."/>
            <person name="Kruse O."/>
        </authorList>
    </citation>
    <scope>NUCLEOTIDE SEQUENCE [LARGE SCALE GENOMIC DNA]</scope>
    <source>
        <strain evidence="2 3">SAG 48.87</strain>
    </source>
</reference>
<protein>
    <submittedName>
        <fullName evidence="2">Uncharacterized protein</fullName>
    </submittedName>
</protein>
<keyword evidence="1" id="KW-0175">Coiled coil</keyword>
<dbReference type="GeneID" id="25737098"/>
<evidence type="ECO:0000313" key="3">
    <source>
        <dbReference type="Proteomes" id="UP000054498"/>
    </source>
</evidence>
<keyword evidence="3" id="KW-1185">Reference proteome</keyword>
<organism evidence="2 3">
    <name type="scientific">Monoraphidium neglectum</name>
    <dbReference type="NCBI Taxonomy" id="145388"/>
    <lineage>
        <taxon>Eukaryota</taxon>
        <taxon>Viridiplantae</taxon>
        <taxon>Chlorophyta</taxon>
        <taxon>core chlorophytes</taxon>
        <taxon>Chlorophyceae</taxon>
        <taxon>CS clade</taxon>
        <taxon>Sphaeropleales</taxon>
        <taxon>Selenastraceae</taxon>
        <taxon>Monoraphidium</taxon>
    </lineage>
</organism>
<accession>A0A0D2JZ03</accession>
<proteinExistence type="predicted"/>
<dbReference type="AlphaFoldDB" id="A0A0D2JZ03"/>
<dbReference type="KEGG" id="mng:MNEG_4220"/>
<gene>
    <name evidence="2" type="ORF">MNEG_4220</name>
</gene>
<dbReference type="RefSeq" id="XP_013902757.1">
    <property type="nucleotide sequence ID" value="XM_014047303.1"/>
</dbReference>
<dbReference type="EMBL" id="KK100792">
    <property type="protein sequence ID" value="KIZ03738.1"/>
    <property type="molecule type" value="Genomic_DNA"/>
</dbReference>
<dbReference type="Proteomes" id="UP000054498">
    <property type="component" value="Unassembled WGS sequence"/>
</dbReference>
<dbReference type="OrthoDB" id="552718at2759"/>
<name>A0A0D2JZ03_9CHLO</name>
<evidence type="ECO:0000313" key="2">
    <source>
        <dbReference type="EMBL" id="KIZ03738.1"/>
    </source>
</evidence>
<feature type="coiled-coil region" evidence="1">
    <location>
        <begin position="21"/>
        <end position="55"/>
    </location>
</feature>
<sequence>MQREVLSGVEGLLERQRLALRAEEVAQLRAARARLAEVEAELARERGEREQERGAGGESLAIAEKLDAMYQLAGQEAARLRVQYGAQEDDRQHLIR</sequence>
<evidence type="ECO:0000256" key="1">
    <source>
        <dbReference type="SAM" id="Coils"/>
    </source>
</evidence>
<dbReference type="STRING" id="145388.A0A0D2JZ03"/>